<dbReference type="SUPFAM" id="SSF51182">
    <property type="entry name" value="RmlC-like cupins"/>
    <property type="match status" value="1"/>
</dbReference>
<dbReference type="PANTHER" id="PTHR40943">
    <property type="entry name" value="CYTOPLASMIC PROTEIN-RELATED"/>
    <property type="match status" value="1"/>
</dbReference>
<keyword evidence="3" id="KW-1185">Reference proteome</keyword>
<organism evidence="2 3">
    <name type="scientific">Palleronia pontilimi</name>
    <dbReference type="NCBI Taxonomy" id="1964209"/>
    <lineage>
        <taxon>Bacteria</taxon>
        <taxon>Pseudomonadati</taxon>
        <taxon>Pseudomonadota</taxon>
        <taxon>Alphaproteobacteria</taxon>
        <taxon>Rhodobacterales</taxon>
        <taxon>Roseobacteraceae</taxon>
        <taxon>Palleronia</taxon>
    </lineage>
</organism>
<comment type="caution">
    <text evidence="2">The sequence shown here is derived from an EMBL/GenBank/DDBJ whole genome shotgun (WGS) entry which is preliminary data.</text>
</comment>
<protein>
    <submittedName>
        <fullName evidence="2">DUF861 domain-containing protein</fullName>
    </submittedName>
</protein>
<dbReference type="RefSeq" id="WP_198914339.1">
    <property type="nucleotide sequence ID" value="NZ_JAEKPD010000001.1"/>
</dbReference>
<evidence type="ECO:0000259" key="1">
    <source>
        <dbReference type="Pfam" id="PF05899"/>
    </source>
</evidence>
<dbReference type="InterPro" id="IPR008579">
    <property type="entry name" value="UGlyAH_Cupin_dom"/>
</dbReference>
<dbReference type="AlphaFoldDB" id="A0A934ICT2"/>
<accession>A0A934ICT2</accession>
<dbReference type="EMBL" id="JAEKPD010000001">
    <property type="protein sequence ID" value="MBJ3761155.1"/>
    <property type="molecule type" value="Genomic_DNA"/>
</dbReference>
<sequence>MDRYAPGCDVGPLEPWGFDTPDSAYVIVAGDPRVSGRLDMGGPGQPTRAGIWRCTVGTFDCTELGDELMTVLSGRCVLHDLDTGTRQALGPGDSLLIDAGKRVRWEVTEEITKVFFGYRAAGF</sequence>
<evidence type="ECO:0000313" key="3">
    <source>
        <dbReference type="Proteomes" id="UP000642488"/>
    </source>
</evidence>
<dbReference type="InterPro" id="IPR011051">
    <property type="entry name" value="RmlC_Cupin_sf"/>
</dbReference>
<dbReference type="InterPro" id="IPR014710">
    <property type="entry name" value="RmlC-like_jellyroll"/>
</dbReference>
<gene>
    <name evidence="2" type="ORF">ILP92_00125</name>
</gene>
<reference evidence="2" key="1">
    <citation type="submission" date="2020-12" db="EMBL/GenBank/DDBJ databases">
        <title>Bacterial taxonomy.</title>
        <authorList>
            <person name="Pan X."/>
        </authorList>
    </citation>
    <scope>NUCLEOTIDE SEQUENCE</scope>
    <source>
        <strain evidence="2">KCTC 52957</strain>
    </source>
</reference>
<dbReference type="Proteomes" id="UP000642488">
    <property type="component" value="Unassembled WGS sequence"/>
</dbReference>
<feature type="domain" description="(S)-ureidoglycine aminohydrolase cupin" evidence="1">
    <location>
        <begin position="44"/>
        <end position="115"/>
    </location>
</feature>
<dbReference type="Pfam" id="PF05899">
    <property type="entry name" value="Cupin_3"/>
    <property type="match status" value="1"/>
</dbReference>
<name>A0A934ICT2_9RHOB</name>
<dbReference type="PANTHER" id="PTHR40943:SF1">
    <property type="entry name" value="CYTOPLASMIC PROTEIN"/>
    <property type="match status" value="1"/>
</dbReference>
<dbReference type="Gene3D" id="2.60.120.10">
    <property type="entry name" value="Jelly Rolls"/>
    <property type="match status" value="1"/>
</dbReference>
<evidence type="ECO:0000313" key="2">
    <source>
        <dbReference type="EMBL" id="MBJ3761155.1"/>
    </source>
</evidence>
<proteinExistence type="predicted"/>